<name>A0ACB9JPW1_9ASTR</name>
<reference evidence="1 2" key="2">
    <citation type="journal article" date="2022" name="Mol. Ecol. Resour.">
        <title>The genomes of chicory, endive, great burdock and yacon provide insights into Asteraceae paleo-polyploidization history and plant inulin production.</title>
        <authorList>
            <person name="Fan W."/>
            <person name="Wang S."/>
            <person name="Wang H."/>
            <person name="Wang A."/>
            <person name="Jiang F."/>
            <person name="Liu H."/>
            <person name="Zhao H."/>
            <person name="Xu D."/>
            <person name="Zhang Y."/>
        </authorList>
    </citation>
    <scope>NUCLEOTIDE SEQUENCE [LARGE SCALE GENOMIC DNA]</scope>
    <source>
        <strain evidence="2">cv. Yunnan</strain>
        <tissue evidence="1">Leaves</tissue>
    </source>
</reference>
<dbReference type="EMBL" id="CM042020">
    <property type="protein sequence ID" value="KAI3822038.1"/>
    <property type="molecule type" value="Genomic_DNA"/>
</dbReference>
<proteinExistence type="predicted"/>
<sequence>MRKRVFNDMRSKSVKSLFSRSFTNLFRDMLGEEEDSSSDNEDGGDDGNDEEEHQLPIRRREKRVRSPLPTPLDPHTGQSYKRQMKMMSGKGKESSETREPTPEYPKSPFPTHIDDDILNMLAEATTG</sequence>
<evidence type="ECO:0000313" key="2">
    <source>
        <dbReference type="Proteomes" id="UP001056120"/>
    </source>
</evidence>
<reference evidence="2" key="1">
    <citation type="journal article" date="2022" name="Mol. Ecol. Resour.">
        <title>The genomes of chicory, endive, great burdock and yacon provide insights into Asteraceae palaeo-polyploidization history and plant inulin production.</title>
        <authorList>
            <person name="Fan W."/>
            <person name="Wang S."/>
            <person name="Wang H."/>
            <person name="Wang A."/>
            <person name="Jiang F."/>
            <person name="Liu H."/>
            <person name="Zhao H."/>
            <person name="Xu D."/>
            <person name="Zhang Y."/>
        </authorList>
    </citation>
    <scope>NUCLEOTIDE SEQUENCE [LARGE SCALE GENOMIC DNA]</scope>
    <source>
        <strain evidence="2">cv. Yunnan</strain>
    </source>
</reference>
<comment type="caution">
    <text evidence="1">The sequence shown here is derived from an EMBL/GenBank/DDBJ whole genome shotgun (WGS) entry which is preliminary data.</text>
</comment>
<keyword evidence="2" id="KW-1185">Reference proteome</keyword>
<protein>
    <submittedName>
        <fullName evidence="1">Uncharacterized protein</fullName>
    </submittedName>
</protein>
<organism evidence="1 2">
    <name type="scientific">Smallanthus sonchifolius</name>
    <dbReference type="NCBI Taxonomy" id="185202"/>
    <lineage>
        <taxon>Eukaryota</taxon>
        <taxon>Viridiplantae</taxon>
        <taxon>Streptophyta</taxon>
        <taxon>Embryophyta</taxon>
        <taxon>Tracheophyta</taxon>
        <taxon>Spermatophyta</taxon>
        <taxon>Magnoliopsida</taxon>
        <taxon>eudicotyledons</taxon>
        <taxon>Gunneridae</taxon>
        <taxon>Pentapetalae</taxon>
        <taxon>asterids</taxon>
        <taxon>campanulids</taxon>
        <taxon>Asterales</taxon>
        <taxon>Asteraceae</taxon>
        <taxon>Asteroideae</taxon>
        <taxon>Heliantheae alliance</taxon>
        <taxon>Millerieae</taxon>
        <taxon>Smallanthus</taxon>
    </lineage>
</organism>
<dbReference type="Proteomes" id="UP001056120">
    <property type="component" value="Linkage Group LG03"/>
</dbReference>
<accession>A0ACB9JPW1</accession>
<gene>
    <name evidence="1" type="ORF">L1987_09619</name>
</gene>
<evidence type="ECO:0000313" key="1">
    <source>
        <dbReference type="EMBL" id="KAI3822038.1"/>
    </source>
</evidence>